<comment type="caution">
    <text evidence="3">The sequence shown here is derived from an EMBL/GenBank/DDBJ whole genome shotgun (WGS) entry which is preliminary data.</text>
</comment>
<dbReference type="RefSeq" id="WP_125244498.1">
    <property type="nucleotide sequence ID" value="NZ_RSED01000014.1"/>
</dbReference>
<keyword evidence="4" id="KW-1185">Reference proteome</keyword>
<feature type="chain" id="PRO_5019250910" evidence="2">
    <location>
        <begin position="28"/>
        <end position="238"/>
    </location>
</feature>
<dbReference type="InterPro" id="IPR016186">
    <property type="entry name" value="C-type_lectin-like/link_sf"/>
</dbReference>
<gene>
    <name evidence="3" type="ORF">EIP75_17015</name>
</gene>
<name>A0A426V8M8_9BURK</name>
<feature type="signal peptide" evidence="2">
    <location>
        <begin position="1"/>
        <end position="27"/>
    </location>
</feature>
<protein>
    <submittedName>
        <fullName evidence="3">Lectin</fullName>
    </submittedName>
</protein>
<feature type="compositionally biased region" description="Basic and acidic residues" evidence="1">
    <location>
        <begin position="151"/>
        <end position="163"/>
    </location>
</feature>
<keyword evidence="2" id="KW-0732">Signal</keyword>
<proteinExistence type="predicted"/>
<dbReference type="EMBL" id="RSED01000014">
    <property type="protein sequence ID" value="RRS03204.1"/>
    <property type="molecule type" value="Genomic_DNA"/>
</dbReference>
<feature type="region of interest" description="Disordered" evidence="1">
    <location>
        <begin position="151"/>
        <end position="173"/>
    </location>
</feature>
<feature type="region of interest" description="Disordered" evidence="1">
    <location>
        <begin position="187"/>
        <end position="222"/>
    </location>
</feature>
<dbReference type="Proteomes" id="UP000269265">
    <property type="component" value="Unassembled WGS sequence"/>
</dbReference>
<evidence type="ECO:0000313" key="3">
    <source>
        <dbReference type="EMBL" id="RRS03204.1"/>
    </source>
</evidence>
<dbReference type="SUPFAM" id="SSF56436">
    <property type="entry name" value="C-type lectin-like"/>
    <property type="match status" value="1"/>
</dbReference>
<dbReference type="AlphaFoldDB" id="A0A426V8M8"/>
<feature type="compositionally biased region" description="Polar residues" evidence="1">
    <location>
        <begin position="203"/>
        <end position="218"/>
    </location>
</feature>
<dbReference type="Gene3D" id="3.10.100.10">
    <property type="entry name" value="Mannose-Binding Protein A, subunit A"/>
    <property type="match status" value="1"/>
</dbReference>
<organism evidence="3 4">
    <name type="scientific">Aquabacterium soli</name>
    <dbReference type="NCBI Taxonomy" id="2493092"/>
    <lineage>
        <taxon>Bacteria</taxon>
        <taxon>Pseudomonadati</taxon>
        <taxon>Pseudomonadota</taxon>
        <taxon>Betaproteobacteria</taxon>
        <taxon>Burkholderiales</taxon>
        <taxon>Aquabacterium</taxon>
    </lineage>
</organism>
<evidence type="ECO:0000256" key="2">
    <source>
        <dbReference type="SAM" id="SignalP"/>
    </source>
</evidence>
<dbReference type="InterPro" id="IPR016187">
    <property type="entry name" value="CTDL_fold"/>
</dbReference>
<evidence type="ECO:0000313" key="4">
    <source>
        <dbReference type="Proteomes" id="UP000269265"/>
    </source>
</evidence>
<evidence type="ECO:0000256" key="1">
    <source>
        <dbReference type="SAM" id="MobiDB-lite"/>
    </source>
</evidence>
<reference evidence="3 4" key="1">
    <citation type="submission" date="2018-12" db="EMBL/GenBank/DDBJ databases">
        <title>The whole draft genome of Aquabacterium sp. SJQ9.</title>
        <authorList>
            <person name="Sun L."/>
            <person name="Gao X."/>
            <person name="Chen W."/>
            <person name="Huang K."/>
        </authorList>
    </citation>
    <scope>NUCLEOTIDE SEQUENCE [LARGE SCALE GENOMIC DNA]</scope>
    <source>
        <strain evidence="3 4">SJQ9</strain>
    </source>
</reference>
<sequence>MTKTARRSASSLALCALLAAAPLAVLAQQAAAPAATAEAPKPPFSFFVTSTGLGKGADLGGLAGADAHCQKLAESAGSPFKTWRAYLSTQAANGQPAVNARDRIGQGPWVNTRGAVVARNLSHLHGDTLDEARLGNNVSWSTAFTEKNEPVKRAGDKPNEHDILTGSTPEGRAFTDTADKTCKNWTSGAEDGSAQVGHFDRTGGSNVSWNSTHPSRGCSQPKLVSSGGAGLLYCFAAN</sequence>
<accession>A0A426V8M8</accession>
<dbReference type="OrthoDB" id="5510573at2"/>